<feature type="compositionally biased region" description="Acidic residues" evidence="9">
    <location>
        <begin position="280"/>
        <end position="296"/>
    </location>
</feature>
<dbReference type="Proteomes" id="UP001634394">
    <property type="component" value="Unassembled WGS sequence"/>
</dbReference>
<dbReference type="InterPro" id="IPR001606">
    <property type="entry name" value="ARID_dom"/>
</dbReference>
<evidence type="ECO:0000256" key="9">
    <source>
        <dbReference type="SAM" id="MobiDB-lite"/>
    </source>
</evidence>
<dbReference type="Pfam" id="PF08169">
    <property type="entry name" value="RBB1NT"/>
    <property type="match status" value="1"/>
</dbReference>
<feature type="compositionally biased region" description="Basic and acidic residues" evidence="9">
    <location>
        <begin position="1114"/>
        <end position="1136"/>
    </location>
</feature>
<dbReference type="Gene3D" id="2.30.30.140">
    <property type="match status" value="3"/>
</dbReference>
<dbReference type="InterPro" id="IPR036431">
    <property type="entry name" value="ARID_dom_sf"/>
</dbReference>
<dbReference type="EMBL" id="JBJQND010000006">
    <property type="protein sequence ID" value="KAL3874061.1"/>
    <property type="molecule type" value="Genomic_DNA"/>
</dbReference>
<feature type="compositionally biased region" description="Basic and acidic residues" evidence="9">
    <location>
        <begin position="1098"/>
        <end position="1107"/>
    </location>
</feature>
<feature type="compositionally biased region" description="Low complexity" evidence="9">
    <location>
        <begin position="1505"/>
        <end position="1516"/>
    </location>
</feature>
<keyword evidence="12" id="KW-1185">Reference proteome</keyword>
<keyword evidence="1" id="KW-1017">Isopeptide bond</keyword>
<gene>
    <name evidence="11" type="ORF">ACJMK2_037125</name>
</gene>
<feature type="compositionally biased region" description="Basic residues" evidence="9">
    <location>
        <begin position="1137"/>
        <end position="1151"/>
    </location>
</feature>
<accession>A0ABD3WL40</accession>
<evidence type="ECO:0000256" key="8">
    <source>
        <dbReference type="ARBA" id="ARBA00023242"/>
    </source>
</evidence>
<dbReference type="InterPro" id="IPR051232">
    <property type="entry name" value="ARID/SWI1_ChromRemod"/>
</dbReference>
<protein>
    <recommendedName>
        <fullName evidence="10">ARID domain-containing protein</fullName>
    </recommendedName>
</protein>
<feature type="region of interest" description="Disordered" evidence="9">
    <location>
        <begin position="1169"/>
        <end position="1223"/>
    </location>
</feature>
<feature type="region of interest" description="Disordered" evidence="9">
    <location>
        <begin position="1305"/>
        <end position="1535"/>
    </location>
</feature>
<feature type="compositionally biased region" description="Polar residues" evidence="9">
    <location>
        <begin position="1392"/>
        <end position="1405"/>
    </location>
</feature>
<dbReference type="SMART" id="SM00333">
    <property type="entry name" value="TUDOR"/>
    <property type="match status" value="1"/>
</dbReference>
<feature type="region of interest" description="Disordered" evidence="9">
    <location>
        <begin position="1014"/>
        <end position="1041"/>
    </location>
</feature>
<feature type="region of interest" description="Disordered" evidence="9">
    <location>
        <begin position="124"/>
        <end position="173"/>
    </location>
</feature>
<feature type="region of interest" description="Disordered" evidence="9">
    <location>
        <begin position="391"/>
        <end position="671"/>
    </location>
</feature>
<dbReference type="InterPro" id="IPR012603">
    <property type="entry name" value="ARID4A/B_PWWP"/>
</dbReference>
<comment type="caution">
    <text evidence="11">The sequence shown here is derived from an EMBL/GenBank/DDBJ whole genome shotgun (WGS) entry which is preliminary data.</text>
</comment>
<feature type="compositionally biased region" description="Basic and acidic residues" evidence="9">
    <location>
        <begin position="469"/>
        <end position="566"/>
    </location>
</feature>
<dbReference type="SUPFAM" id="SSF46774">
    <property type="entry name" value="ARID-like"/>
    <property type="match status" value="1"/>
</dbReference>
<feature type="compositionally biased region" description="Basic and acidic residues" evidence="9">
    <location>
        <begin position="573"/>
        <end position="583"/>
    </location>
</feature>
<keyword evidence="8" id="KW-0539">Nucleus</keyword>
<dbReference type="CDD" id="cd20390">
    <property type="entry name" value="Tudor_ARID4_rpt2"/>
    <property type="match status" value="1"/>
</dbReference>
<dbReference type="PANTHER" id="PTHR13964:SF27">
    <property type="entry name" value="HAT-TRICK, ISOFORM D"/>
    <property type="match status" value="1"/>
</dbReference>
<dbReference type="InterPro" id="IPR000953">
    <property type="entry name" value="Chromo/chromo_shadow_dom"/>
</dbReference>
<dbReference type="InterPro" id="IPR016197">
    <property type="entry name" value="Chromo-like_dom_sf"/>
</dbReference>
<feature type="compositionally biased region" description="Basic and acidic residues" evidence="9">
    <location>
        <begin position="1406"/>
        <end position="1417"/>
    </location>
</feature>
<feature type="compositionally biased region" description="Polar residues" evidence="9">
    <location>
        <begin position="1591"/>
        <end position="1600"/>
    </location>
</feature>
<feature type="compositionally biased region" description="Acidic residues" evidence="9">
    <location>
        <begin position="1191"/>
        <end position="1205"/>
    </location>
</feature>
<name>A0ABD3WL40_SINWO</name>
<keyword evidence="4" id="KW-0156">Chromatin regulator</keyword>
<keyword evidence="6" id="KW-0238">DNA-binding</keyword>
<feature type="compositionally biased region" description="Basic and acidic residues" evidence="9">
    <location>
        <begin position="1206"/>
        <end position="1216"/>
    </location>
</feature>
<feature type="compositionally biased region" description="Acidic residues" evidence="9">
    <location>
        <begin position="644"/>
        <end position="653"/>
    </location>
</feature>
<dbReference type="SMART" id="SM01014">
    <property type="entry name" value="ARID"/>
    <property type="match status" value="1"/>
</dbReference>
<proteinExistence type="predicted"/>
<dbReference type="InterPro" id="IPR002999">
    <property type="entry name" value="Tudor"/>
</dbReference>
<feature type="compositionally biased region" description="Basic and acidic residues" evidence="9">
    <location>
        <begin position="590"/>
        <end position="622"/>
    </location>
</feature>
<dbReference type="SMART" id="SM00298">
    <property type="entry name" value="CHROMO"/>
    <property type="match status" value="1"/>
</dbReference>
<feature type="compositionally biased region" description="Basic and acidic residues" evidence="9">
    <location>
        <begin position="1337"/>
        <end position="1346"/>
    </location>
</feature>
<evidence type="ECO:0000259" key="10">
    <source>
        <dbReference type="PROSITE" id="PS51011"/>
    </source>
</evidence>
<evidence type="ECO:0000256" key="1">
    <source>
        <dbReference type="ARBA" id="ARBA00022499"/>
    </source>
</evidence>
<dbReference type="InterPro" id="IPR025995">
    <property type="entry name" value="Tudor-knot"/>
</dbReference>
<dbReference type="Pfam" id="PF01388">
    <property type="entry name" value="ARID"/>
    <property type="match status" value="1"/>
</dbReference>
<reference evidence="11 12" key="1">
    <citation type="submission" date="2024-11" db="EMBL/GenBank/DDBJ databases">
        <title>Chromosome-level genome assembly of the freshwater bivalve Anodonta woodiana.</title>
        <authorList>
            <person name="Chen X."/>
        </authorList>
    </citation>
    <scope>NUCLEOTIDE SEQUENCE [LARGE SCALE GENOMIC DNA]</scope>
    <source>
        <strain evidence="11">MN2024</strain>
        <tissue evidence="11">Gills</tissue>
    </source>
</reference>
<feature type="compositionally biased region" description="Basic and acidic residues" evidence="9">
    <location>
        <begin position="413"/>
        <end position="445"/>
    </location>
</feature>
<feature type="compositionally biased region" description="Acidic residues" evidence="9">
    <location>
        <begin position="818"/>
        <end position="830"/>
    </location>
</feature>
<feature type="region of interest" description="Disordered" evidence="9">
    <location>
        <begin position="1098"/>
        <end position="1155"/>
    </location>
</feature>
<feature type="compositionally biased region" description="Basic and acidic residues" evidence="9">
    <location>
        <begin position="1481"/>
        <end position="1491"/>
    </location>
</feature>
<evidence type="ECO:0000256" key="6">
    <source>
        <dbReference type="ARBA" id="ARBA00023125"/>
    </source>
</evidence>
<evidence type="ECO:0000256" key="7">
    <source>
        <dbReference type="ARBA" id="ARBA00023163"/>
    </source>
</evidence>
<dbReference type="GO" id="GO:0006325">
    <property type="term" value="P:chromatin organization"/>
    <property type="evidence" value="ECO:0007669"/>
    <property type="project" value="UniProtKB-KW"/>
</dbReference>
<feature type="compositionally biased region" description="Basic and acidic residues" evidence="9">
    <location>
        <begin position="1353"/>
        <end position="1362"/>
    </location>
</feature>
<feature type="compositionally biased region" description="Low complexity" evidence="9">
    <location>
        <begin position="1432"/>
        <end position="1442"/>
    </location>
</feature>
<dbReference type="PANTHER" id="PTHR13964">
    <property type="entry name" value="RBP-RELATED"/>
    <property type="match status" value="1"/>
</dbReference>
<feature type="region of interest" description="Disordered" evidence="9">
    <location>
        <begin position="272"/>
        <end position="296"/>
    </location>
</feature>
<feature type="compositionally biased region" description="Acidic residues" evidence="9">
    <location>
        <begin position="153"/>
        <end position="162"/>
    </location>
</feature>
<feature type="compositionally biased region" description="Basic and acidic residues" evidence="9">
    <location>
        <begin position="831"/>
        <end position="850"/>
    </location>
</feature>
<keyword evidence="2" id="KW-0597">Phosphoprotein</keyword>
<evidence type="ECO:0000256" key="3">
    <source>
        <dbReference type="ARBA" id="ARBA00022843"/>
    </source>
</evidence>
<evidence type="ECO:0000256" key="2">
    <source>
        <dbReference type="ARBA" id="ARBA00022553"/>
    </source>
</evidence>
<feature type="compositionally biased region" description="Acidic residues" evidence="9">
    <location>
        <begin position="851"/>
        <end position="865"/>
    </location>
</feature>
<evidence type="ECO:0000256" key="5">
    <source>
        <dbReference type="ARBA" id="ARBA00023015"/>
    </source>
</evidence>
<sequence length="1600" mass="180852">MASSEPPFLPVGTDVSAKYRGAFCEAKVKNLEKVVKCKVLVKETQASIIVTDDQIVNGPLKLNAVVEVNLPDTGKVVEATINRLTDCSMYTVVFDDGDERTLRRTQLCLKGEKHFIESETLDNLPLSHPEHFGTPVMHGKKSKRGKQGASGSDESDGSDSDESTPTRASYKGRNQDMVGKVMFTEFGDKRKTTHIPVLVVLPDASPSVELKMKDHFLVRSFRDGKYLSISRKEMKEFTREMALKNEDKFLKAAIEKALLYIDNKELPPAWDKESLLGKEEELETGEDESSDDEPSEDKDHFIAHLYKFMDDRATPINKGPTIGNTDLNLYNLFKVVHKLGGYNKVTNQMKWRLVYSKMMLPPCNNASTQIKNAYKKYLHAFEDFYRKLGSTMGTMSRPGRSRHNSGRGILSFRGKDKEQTPTKDKEKEDSKADDSEKDSVKDLDCRTPASEAKSEMVHEIEPESSTPKPEPKTPKRERSAKIKDDVKEGTINIKVEKEKKDVKKEENNKRVTRKDVDEKKEEKEKEAEIKKEVEVKRGAKKAKEELANPVKEAKKELEEEKQEQKKPGRRRSMRNDDSKKDVEDKEEDEKEVKESEPKIESVIKEEKASKKEDKEEKQEAAKKPVKKLKKTDADEEIASNKGEEDSESEEESSDYPSGTRLKVRYGRGRNQKEYEAKVVESSTENGVQFLVHYAGWNTRYDEWIRPERIVEIIERPDAVKKKANKSLKTLKVICKSKPPTKPLSPPNHSHPSLSPDVSSNIKAKSPASISSTASSSQSSKSRPTRSNSTEFQVLDGLPPKRRRRKTSGMFDSSTQGSDSEDNAQSDEGEAEKEAFGEESPIKDKKNKEDKEETEESLGKEEEETSMEVNKTVDIVEMDSDSDKSPPLLSKITDLDKGLDGEGKNDLDMKDESFDLEPDNLEMNELISVVQEQEVCDVGEKISKDAYSDSTEKEVTPDVNEKEKNVEVEENSPKADVKEKEKEMAKEKKKDCEKRVKKEFKWEVEEGLSFSKKGDISEKAMKPGEEKTSPYKSYDLESPYDFKDDPALEKDYKIRDRRKPYVLLEEIQKETTSELTKPENCFSDTSVSSPVLQRRKSFEDRLTDHDNKAVPCDISDEKDLKEKAKSDTEAEKNDKIPKGKKRDTKVMRKTKAERKSFQDVPEIVHLEQSCMQDEVGEPVTKKFKEDPSDSLQEMEFDEGGGGDVIEEVNKEDLENDKKKVKKKTKKKVQLELGVGEENKDKVVAKKETKLSKMKGEKGTILKCKDPVKKAKSKDSSNEKDLPEDVSFTFTKDSENADIDLRCQEKICSRSSSPEPAVEKKSDVSEPQNYKSELPSVSHAEKDFKDILDISDSTVPKEDGKCETASRAFLVNTPPTSPEQDDSIAKDSKIIEQVTPNEQIKENTSSSCKEEDIDSKHDTNSQLTGGESPAGNVSPSSNRSSGSSGIVAGSEGSIDIPMPSKRHRDSDDLTMPKRRKRSSHGKSYQEKIRKPMESDSEEASNLSGKFSPPYSSSDYSTSKLHLSNAARNGSPRPSKYNFNLEEGKYLDGEKRITFLIEKISEMRKIYMSLKSEVASIDRRRKRLRRKEKEGSVKTGSIDSEQS</sequence>
<feature type="region of interest" description="Disordered" evidence="9">
    <location>
        <begin position="1574"/>
        <end position="1600"/>
    </location>
</feature>
<keyword evidence="3" id="KW-0832">Ubl conjugation</keyword>
<feature type="compositionally biased region" description="Basic and acidic residues" evidence="9">
    <location>
        <begin position="1263"/>
        <end position="1281"/>
    </location>
</feature>
<feature type="compositionally biased region" description="Basic and acidic residues" evidence="9">
    <location>
        <begin position="1014"/>
        <end position="1028"/>
    </location>
</feature>
<feature type="compositionally biased region" description="Basic and acidic residues" evidence="9">
    <location>
        <begin position="452"/>
        <end position="461"/>
    </location>
</feature>
<feature type="compositionally biased region" description="Low complexity" evidence="9">
    <location>
        <begin position="746"/>
        <end position="789"/>
    </location>
</feature>
<dbReference type="SUPFAM" id="SSF63748">
    <property type="entry name" value="Tudor/PWWP/MBT"/>
    <property type="match status" value="1"/>
</dbReference>
<keyword evidence="5" id="KW-0805">Transcription regulation</keyword>
<feature type="region of interest" description="Disordered" evidence="9">
    <location>
        <begin position="939"/>
        <end position="987"/>
    </location>
</feature>
<dbReference type="SUPFAM" id="SSF54160">
    <property type="entry name" value="Chromo domain-like"/>
    <property type="match status" value="1"/>
</dbReference>
<feature type="region of interest" description="Disordered" evidence="9">
    <location>
        <begin position="1263"/>
        <end position="1291"/>
    </location>
</feature>
<dbReference type="SMART" id="SM00501">
    <property type="entry name" value="BRIGHT"/>
    <property type="match status" value="1"/>
</dbReference>
<organism evidence="11 12">
    <name type="scientific">Sinanodonta woodiana</name>
    <name type="common">Chinese pond mussel</name>
    <name type="synonym">Anodonta woodiana</name>
    <dbReference type="NCBI Taxonomy" id="1069815"/>
    <lineage>
        <taxon>Eukaryota</taxon>
        <taxon>Metazoa</taxon>
        <taxon>Spiralia</taxon>
        <taxon>Lophotrochozoa</taxon>
        <taxon>Mollusca</taxon>
        <taxon>Bivalvia</taxon>
        <taxon>Autobranchia</taxon>
        <taxon>Heteroconchia</taxon>
        <taxon>Palaeoheterodonta</taxon>
        <taxon>Unionida</taxon>
        <taxon>Unionoidea</taxon>
        <taxon>Unionidae</taxon>
        <taxon>Unioninae</taxon>
        <taxon>Sinanodonta</taxon>
    </lineage>
</organism>
<dbReference type="GO" id="GO:0003677">
    <property type="term" value="F:DNA binding"/>
    <property type="evidence" value="ECO:0007669"/>
    <property type="project" value="UniProtKB-KW"/>
</dbReference>
<evidence type="ECO:0000256" key="4">
    <source>
        <dbReference type="ARBA" id="ARBA00022853"/>
    </source>
</evidence>
<dbReference type="Pfam" id="PF11717">
    <property type="entry name" value="Tudor-knot"/>
    <property type="match status" value="1"/>
</dbReference>
<keyword evidence="7" id="KW-0804">Transcription</keyword>
<dbReference type="PROSITE" id="PS51011">
    <property type="entry name" value="ARID"/>
    <property type="match status" value="1"/>
</dbReference>
<feature type="region of interest" description="Disordered" evidence="9">
    <location>
        <begin position="732"/>
        <end position="911"/>
    </location>
</feature>
<evidence type="ECO:0000313" key="11">
    <source>
        <dbReference type="EMBL" id="KAL3874061.1"/>
    </source>
</evidence>
<evidence type="ECO:0000313" key="12">
    <source>
        <dbReference type="Proteomes" id="UP001634394"/>
    </source>
</evidence>
<feature type="compositionally biased region" description="Basic and acidic residues" evidence="9">
    <location>
        <begin position="892"/>
        <end position="911"/>
    </location>
</feature>
<feature type="domain" description="ARID" evidence="10">
    <location>
        <begin position="295"/>
        <end position="386"/>
    </location>
</feature>
<dbReference type="Gene3D" id="1.10.150.60">
    <property type="entry name" value="ARID DNA-binding domain"/>
    <property type="match status" value="1"/>
</dbReference>